<dbReference type="Proteomes" id="UP000180088">
    <property type="component" value="Unassembled WGS sequence"/>
</dbReference>
<dbReference type="AlphaFoldDB" id="A0A1S1WTE3"/>
<proteinExistence type="predicted"/>
<name>A0A1S1WTE3_9NEIS</name>
<evidence type="ECO:0000313" key="1">
    <source>
        <dbReference type="EMBL" id="OHX10483.1"/>
    </source>
</evidence>
<reference evidence="1 2" key="1">
    <citation type="submission" date="2016-09" db="EMBL/GenBank/DDBJ databases">
        <title>Chromobacterium muskegensis sp. nov., an insecticidal bacterium isolated from Sphagnum bogs.</title>
        <authorList>
            <person name="Sparks M.E."/>
            <person name="Blackburn M.B."/>
            <person name="Gundersen-Rindal D.E."/>
            <person name="Mitchell A."/>
            <person name="Farrar R."/>
            <person name="Kuhar D."/>
        </authorList>
    </citation>
    <scope>NUCLEOTIDE SEQUENCE [LARGE SCALE GENOMIC DNA]</scope>
    <source>
        <strain evidence="1 2">37-2</strain>
    </source>
</reference>
<gene>
    <name evidence="1" type="ORF">BI347_22160</name>
</gene>
<organism evidence="1 2">
    <name type="scientific">Chromobacterium sphagni</name>
    <dbReference type="NCBI Taxonomy" id="1903179"/>
    <lineage>
        <taxon>Bacteria</taxon>
        <taxon>Pseudomonadati</taxon>
        <taxon>Pseudomonadota</taxon>
        <taxon>Betaproteobacteria</taxon>
        <taxon>Neisseriales</taxon>
        <taxon>Chromobacteriaceae</taxon>
        <taxon>Chromobacterium</taxon>
    </lineage>
</organism>
<comment type="caution">
    <text evidence="1">The sequence shown here is derived from an EMBL/GenBank/DDBJ whole genome shotgun (WGS) entry which is preliminary data.</text>
</comment>
<dbReference type="EMBL" id="MKCS01000004">
    <property type="protein sequence ID" value="OHX10483.1"/>
    <property type="molecule type" value="Genomic_DNA"/>
</dbReference>
<protein>
    <submittedName>
        <fullName evidence="1">Uncharacterized protein</fullName>
    </submittedName>
</protein>
<sequence length="61" mass="7155">MEGLIMRHYPAPDYHERRAAAVSNELAGRTLQPKITDADRRRAAARRINEDRRIEREANRL</sequence>
<dbReference type="STRING" id="1903179.BI347_22160"/>
<accession>A0A1S1WTE3</accession>
<evidence type="ECO:0000313" key="2">
    <source>
        <dbReference type="Proteomes" id="UP000180088"/>
    </source>
</evidence>